<organism evidence="2 3">
    <name type="scientific">Sphagnum troendelagicum</name>
    <dbReference type="NCBI Taxonomy" id="128251"/>
    <lineage>
        <taxon>Eukaryota</taxon>
        <taxon>Viridiplantae</taxon>
        <taxon>Streptophyta</taxon>
        <taxon>Embryophyta</taxon>
        <taxon>Bryophyta</taxon>
        <taxon>Sphagnophytina</taxon>
        <taxon>Sphagnopsida</taxon>
        <taxon>Sphagnales</taxon>
        <taxon>Sphagnaceae</taxon>
        <taxon>Sphagnum</taxon>
    </lineage>
</organism>
<dbReference type="SUPFAM" id="SSF81383">
    <property type="entry name" value="F-box domain"/>
    <property type="match status" value="1"/>
</dbReference>
<evidence type="ECO:0008006" key="4">
    <source>
        <dbReference type="Google" id="ProtNLM"/>
    </source>
</evidence>
<gene>
    <name evidence="2" type="ORF">CSSPTR1EN2_LOCUS396</name>
</gene>
<protein>
    <recommendedName>
        <fullName evidence="4">F-box domain-containing protein</fullName>
    </recommendedName>
</protein>
<reference evidence="2 3" key="1">
    <citation type="submission" date="2024-02" db="EMBL/GenBank/DDBJ databases">
        <authorList>
            <consortium name="ELIXIR-Norway"/>
            <consortium name="Elixir Norway"/>
        </authorList>
    </citation>
    <scope>NUCLEOTIDE SEQUENCE [LARGE SCALE GENOMIC DNA]</scope>
</reference>
<evidence type="ECO:0000256" key="1">
    <source>
        <dbReference type="SAM" id="MobiDB-lite"/>
    </source>
</evidence>
<name>A0ABP0T8A4_9BRYO</name>
<evidence type="ECO:0000313" key="2">
    <source>
        <dbReference type="EMBL" id="CAK9189745.1"/>
    </source>
</evidence>
<dbReference type="InterPro" id="IPR006553">
    <property type="entry name" value="Leu-rich_rpt_Cys-con_subtyp"/>
</dbReference>
<dbReference type="SMART" id="SM00367">
    <property type="entry name" value="LRR_CC"/>
    <property type="match status" value="4"/>
</dbReference>
<dbReference type="SUPFAM" id="SSF52047">
    <property type="entry name" value="RNI-like"/>
    <property type="match status" value="2"/>
</dbReference>
<feature type="region of interest" description="Disordered" evidence="1">
    <location>
        <begin position="199"/>
        <end position="237"/>
    </location>
</feature>
<dbReference type="InterPro" id="IPR036047">
    <property type="entry name" value="F-box-like_dom_sf"/>
</dbReference>
<dbReference type="PANTHER" id="PTHR13318:SF74">
    <property type="entry name" value="OS02G0658500 PROTEIN"/>
    <property type="match status" value="1"/>
</dbReference>
<evidence type="ECO:0000313" key="3">
    <source>
        <dbReference type="Proteomes" id="UP001497512"/>
    </source>
</evidence>
<dbReference type="Gene3D" id="1.20.1280.50">
    <property type="match status" value="1"/>
</dbReference>
<proteinExistence type="predicted"/>
<sequence length="553" mass="61214">MRSKGQGNKIDLWKTSSGGDVTSVLSDEILLHVFRLLSPSSSSSSSNYSLVCKRWMRLYGLLRLSIKVQDWTFLETGRMSIRFPNLTDVDLTRASVVLPAVSNKGSSILLTHQGLTVQLSFDAVDPASIERCIEDQQLSPARLDKGLKILADSYPGLQRLCVVDVRRQTRIGSGGDGFVAVEGLGEVVDNYFDFTPDSKKRGEKKKKKNGEKEEAQGFNEEKEEEDNDDDNDEDDDDSFFKVEAKQDSSVVAKNWTGPIQQLSMKKNKSWTEAGISSIAKNCPMLQELELYQCTDETLRAISACENLQIVRLKGSITGFYHCTFTDIGLTILSRTFRRLVRLELSGCEASYEGISAIGKSCAMLEELTLSNKGFYEGWVAALSFLTCLKTLKLEGCKQIDRNPGPIQRLGRCKAINQLQLVRCDLRDRVGFAALLAVCVSTKELEFQDCWGLDDDSFSLAASCKSVRLLGLAGCSLITTAGLVVVVQACKDLQRLRVTFCDNIRYSELTPALCNRFLSLMEFSWRPDTKSVLAAGLAGTGVGQKGGRFFTRRG</sequence>
<dbReference type="EMBL" id="OZ019893">
    <property type="protein sequence ID" value="CAK9189745.1"/>
    <property type="molecule type" value="Genomic_DNA"/>
</dbReference>
<dbReference type="InterPro" id="IPR032675">
    <property type="entry name" value="LRR_dom_sf"/>
</dbReference>
<dbReference type="Gene3D" id="3.80.10.10">
    <property type="entry name" value="Ribonuclease Inhibitor"/>
    <property type="match status" value="3"/>
</dbReference>
<feature type="compositionally biased region" description="Acidic residues" evidence="1">
    <location>
        <begin position="221"/>
        <end position="237"/>
    </location>
</feature>
<keyword evidence="3" id="KW-1185">Reference proteome</keyword>
<dbReference type="PANTHER" id="PTHR13318">
    <property type="entry name" value="PARTNER OF PAIRED, ISOFORM B-RELATED"/>
    <property type="match status" value="1"/>
</dbReference>
<dbReference type="Proteomes" id="UP001497512">
    <property type="component" value="Chromosome 1"/>
</dbReference>
<accession>A0ABP0T8A4</accession>